<dbReference type="InParanoid" id="B9RYX7"/>
<accession>B9RYX7</accession>
<organism evidence="2 3">
    <name type="scientific">Ricinus communis</name>
    <name type="common">Castor bean</name>
    <dbReference type="NCBI Taxonomy" id="3988"/>
    <lineage>
        <taxon>Eukaryota</taxon>
        <taxon>Viridiplantae</taxon>
        <taxon>Streptophyta</taxon>
        <taxon>Embryophyta</taxon>
        <taxon>Tracheophyta</taxon>
        <taxon>Spermatophyta</taxon>
        <taxon>Magnoliopsida</taxon>
        <taxon>eudicotyledons</taxon>
        <taxon>Gunneridae</taxon>
        <taxon>Pentapetalae</taxon>
        <taxon>rosids</taxon>
        <taxon>fabids</taxon>
        <taxon>Malpighiales</taxon>
        <taxon>Euphorbiaceae</taxon>
        <taxon>Acalyphoideae</taxon>
        <taxon>Acalypheae</taxon>
        <taxon>Ricinus</taxon>
    </lineage>
</organism>
<sequence length="374" mass="42833">MEHPMICHLQGVNEDLLADIMHRLDGLALASLASTSTYFRRIVRHHTSWKHLCHSTWPSTAYRLLSPSIIHRFDNLFADAYPLILYDDMANDNSCELETTTSSCDFVSLVDVYYKNQCVLSKSLEGIPETVDAFQTKFTDANWDTISGERQQWFLNCPFKLQILDTADYDEDDLDLSNGNLGDTNNDERSTPLPLSPADQKTQDHCKELTRDLRLSRILLDTKAGRAVNLSSWKPFSVQSIWPHQGNHVMHFGSVIPVEETLPPGKLVRCKITTKFKVTERQGYSRWRDISMSIEGVSGATVNGRKSLMILNKALYSPRSTNQLKVENGLNQYEKHKKEMAKRREKREKLTNWLYISIEIAMFAVSCHALTRLF</sequence>
<dbReference type="OrthoDB" id="830048at2759"/>
<proteinExistence type="predicted"/>
<feature type="region of interest" description="Disordered" evidence="1">
    <location>
        <begin position="175"/>
        <end position="202"/>
    </location>
</feature>
<dbReference type="KEGG" id="rcu:8288879"/>
<dbReference type="InterPro" id="IPR036047">
    <property type="entry name" value="F-box-like_dom_sf"/>
</dbReference>
<gene>
    <name evidence="2" type="ORF">RCOM_1314600</name>
</gene>
<dbReference type="EMBL" id="EQ973832">
    <property type="protein sequence ID" value="EEF43479.1"/>
    <property type="molecule type" value="Genomic_DNA"/>
</dbReference>
<dbReference type="Proteomes" id="UP000008311">
    <property type="component" value="Unassembled WGS sequence"/>
</dbReference>
<dbReference type="STRING" id="3988.B9RYX7"/>
<reference evidence="3" key="1">
    <citation type="journal article" date="2010" name="Nat. Biotechnol.">
        <title>Draft genome sequence of the oilseed species Ricinus communis.</title>
        <authorList>
            <person name="Chan A.P."/>
            <person name="Crabtree J."/>
            <person name="Zhao Q."/>
            <person name="Lorenzi H."/>
            <person name="Orvis J."/>
            <person name="Puiu D."/>
            <person name="Melake-Berhan A."/>
            <person name="Jones K.M."/>
            <person name="Redman J."/>
            <person name="Chen G."/>
            <person name="Cahoon E.B."/>
            <person name="Gedil M."/>
            <person name="Stanke M."/>
            <person name="Haas B.J."/>
            <person name="Wortman J.R."/>
            <person name="Fraser-Liggett C.M."/>
            <person name="Ravel J."/>
            <person name="Rabinowicz P.D."/>
        </authorList>
    </citation>
    <scope>NUCLEOTIDE SEQUENCE [LARGE SCALE GENOMIC DNA]</scope>
    <source>
        <strain evidence="3">cv. Hale</strain>
    </source>
</reference>
<evidence type="ECO:0000313" key="3">
    <source>
        <dbReference type="Proteomes" id="UP000008311"/>
    </source>
</evidence>
<keyword evidence="3" id="KW-1185">Reference proteome</keyword>
<name>B9RYX7_RICCO</name>
<evidence type="ECO:0000256" key="1">
    <source>
        <dbReference type="SAM" id="MobiDB-lite"/>
    </source>
</evidence>
<dbReference type="InterPro" id="IPR045283">
    <property type="entry name" value="AT3G44326-like"/>
</dbReference>
<dbReference type="Gene3D" id="1.20.1280.50">
    <property type="match status" value="1"/>
</dbReference>
<protein>
    <recommendedName>
        <fullName evidence="4">F-box domain-containing protein</fullName>
    </recommendedName>
</protein>
<evidence type="ECO:0008006" key="4">
    <source>
        <dbReference type="Google" id="ProtNLM"/>
    </source>
</evidence>
<dbReference type="eggNOG" id="ENOG502SJCM">
    <property type="taxonomic scope" value="Eukaryota"/>
</dbReference>
<dbReference type="AlphaFoldDB" id="B9RYX7"/>
<dbReference type="PANTHER" id="PTHR33736">
    <property type="entry name" value="F-BOX PROTEIN-RELATED"/>
    <property type="match status" value="1"/>
</dbReference>
<dbReference type="PANTHER" id="PTHR33736:SF15">
    <property type="entry name" value="F-BOX DOMAIN-CONTAINING PROTEIN"/>
    <property type="match status" value="1"/>
</dbReference>
<dbReference type="SUPFAM" id="SSF81383">
    <property type="entry name" value="F-box domain"/>
    <property type="match status" value="1"/>
</dbReference>
<evidence type="ECO:0000313" key="2">
    <source>
        <dbReference type="EMBL" id="EEF43479.1"/>
    </source>
</evidence>